<dbReference type="SUPFAM" id="SSF56645">
    <property type="entry name" value="Acyl-CoA dehydrogenase NM domain-like"/>
    <property type="match status" value="1"/>
</dbReference>
<dbReference type="InterPro" id="IPR013786">
    <property type="entry name" value="AcylCoA_DH/ox_N"/>
</dbReference>
<evidence type="ECO:0000313" key="2">
    <source>
        <dbReference type="EMBL" id="MCZ0963242.1"/>
    </source>
</evidence>
<proteinExistence type="predicted"/>
<evidence type="ECO:0000259" key="1">
    <source>
        <dbReference type="Pfam" id="PF02771"/>
    </source>
</evidence>
<dbReference type="InterPro" id="IPR037069">
    <property type="entry name" value="AcylCoA_DH/ox_N_sf"/>
</dbReference>
<comment type="caution">
    <text evidence="2">The sequence shown here is derived from an EMBL/GenBank/DDBJ whole genome shotgun (WGS) entry which is preliminary data.</text>
</comment>
<dbReference type="Pfam" id="PF02771">
    <property type="entry name" value="Acyl-CoA_dh_N"/>
    <property type="match status" value="1"/>
</dbReference>
<protein>
    <submittedName>
        <fullName evidence="2">Acyl-CoA dehydrogenase family protein</fullName>
    </submittedName>
</protein>
<organism evidence="2 3">
    <name type="scientific">Paracoccus benzoatiresistens</name>
    <dbReference type="NCBI Taxonomy" id="2997341"/>
    <lineage>
        <taxon>Bacteria</taxon>
        <taxon>Pseudomonadati</taxon>
        <taxon>Pseudomonadota</taxon>
        <taxon>Alphaproteobacteria</taxon>
        <taxon>Rhodobacterales</taxon>
        <taxon>Paracoccaceae</taxon>
        <taxon>Paracoccus</taxon>
    </lineage>
</organism>
<sequence length="108" mass="11513">MTHQDRKPPEAASARITTHDQALAAARILAHDWATRAAQRDAQRFLPHAEMQAFSDSGLGAITVPVAYGGPGLAGARWSRCSRSCAPPTARPGRCRRTISGSCTCCPK</sequence>
<dbReference type="RefSeq" id="WP_268943312.1">
    <property type="nucleotide sequence ID" value="NZ_JAPTYD010000032.1"/>
</dbReference>
<dbReference type="Gene3D" id="1.10.540.10">
    <property type="entry name" value="Acyl-CoA dehydrogenase/oxidase, N-terminal domain"/>
    <property type="match status" value="1"/>
</dbReference>
<evidence type="ECO:0000313" key="3">
    <source>
        <dbReference type="Proteomes" id="UP001149822"/>
    </source>
</evidence>
<gene>
    <name evidence="2" type="ORF">OU682_16640</name>
</gene>
<reference evidence="2" key="1">
    <citation type="submission" date="2022-12" db="EMBL/GenBank/DDBJ databases">
        <title>Paracoccus sp. EF6 isolated from a lake water.</title>
        <authorList>
            <person name="Liu H."/>
        </authorList>
    </citation>
    <scope>NUCLEOTIDE SEQUENCE</scope>
    <source>
        <strain evidence="2">EF6</strain>
    </source>
</reference>
<dbReference type="Proteomes" id="UP001149822">
    <property type="component" value="Unassembled WGS sequence"/>
</dbReference>
<name>A0ABT4J838_9RHOB</name>
<keyword evidence="3" id="KW-1185">Reference proteome</keyword>
<dbReference type="InterPro" id="IPR009100">
    <property type="entry name" value="AcylCoA_DH/oxidase_NM_dom_sf"/>
</dbReference>
<accession>A0ABT4J838</accession>
<feature type="domain" description="Acyl-CoA dehydrogenase/oxidase N-terminal" evidence="1">
    <location>
        <begin position="24"/>
        <end position="73"/>
    </location>
</feature>
<dbReference type="EMBL" id="JAPTYD010000032">
    <property type="protein sequence ID" value="MCZ0963242.1"/>
    <property type="molecule type" value="Genomic_DNA"/>
</dbReference>